<dbReference type="Pfam" id="PF19631">
    <property type="entry name" value="Trypco2"/>
    <property type="match status" value="1"/>
</dbReference>
<keyword evidence="3" id="KW-1185">Reference proteome</keyword>
<reference evidence="2 3" key="1">
    <citation type="journal article" date="2013" name="Genome Biol. Evol.">
        <title>Genomes of Stigonematalean cyanobacteria (subsection V) and the evolution of oxygenic photosynthesis from prokaryotes to plastids.</title>
        <authorList>
            <person name="Dagan T."/>
            <person name="Roettger M."/>
            <person name="Stucken K."/>
            <person name="Landan G."/>
            <person name="Koch R."/>
            <person name="Major P."/>
            <person name="Gould S.B."/>
            <person name="Goremykin V.V."/>
            <person name="Rippka R."/>
            <person name="Tandeau de Marsac N."/>
            <person name="Gugger M."/>
            <person name="Lockhart P.J."/>
            <person name="Allen J.F."/>
            <person name="Brune I."/>
            <person name="Maus I."/>
            <person name="Puhler A."/>
            <person name="Martin W.F."/>
        </authorList>
    </citation>
    <scope>NUCLEOTIDE SEQUENCE [LARGE SCALE GENOMIC DNA]</scope>
    <source>
        <strain evidence="2 3">PCC 7110</strain>
    </source>
</reference>
<evidence type="ECO:0000313" key="2">
    <source>
        <dbReference type="EMBL" id="KYC36507.1"/>
    </source>
</evidence>
<protein>
    <recommendedName>
        <fullName evidence="1">Trypsin-co-occurring domain-containing protein</fullName>
    </recommendedName>
</protein>
<proteinExistence type="predicted"/>
<evidence type="ECO:0000313" key="3">
    <source>
        <dbReference type="Proteomes" id="UP000076925"/>
    </source>
</evidence>
<gene>
    <name evidence="2" type="ORF">WA1_43235</name>
</gene>
<name>A0A139WVP6_9CYAN</name>
<feature type="domain" description="Trypsin-co-occurring" evidence="1">
    <location>
        <begin position="9"/>
        <end position="81"/>
    </location>
</feature>
<accession>A0A139WVP6</accession>
<dbReference type="EMBL" id="ANNX02000047">
    <property type="protein sequence ID" value="KYC36507.1"/>
    <property type="molecule type" value="Genomic_DNA"/>
</dbReference>
<dbReference type="RefSeq" id="WP_017748251.1">
    <property type="nucleotide sequence ID" value="NZ_KQ976354.1"/>
</dbReference>
<evidence type="ECO:0000259" key="1">
    <source>
        <dbReference type="Pfam" id="PF19631"/>
    </source>
</evidence>
<sequence length="98" mass="10083">MSEQDKGSIELAELIQQVKEDLLSVAPGNDKPGTACVKGDRDAPFLFVESVELELQVTIKRTGKAGAKGSVKINVLGVGGEIGGEVGGDKLGTACASR</sequence>
<dbReference type="Proteomes" id="UP000076925">
    <property type="component" value="Unassembled WGS sequence"/>
</dbReference>
<dbReference type="AlphaFoldDB" id="A0A139WVP6"/>
<dbReference type="STRING" id="128403.WA1_43235"/>
<dbReference type="InterPro" id="IPR045608">
    <property type="entry name" value="Trypco2"/>
</dbReference>
<comment type="caution">
    <text evidence="2">The sequence shown here is derived from an EMBL/GenBank/DDBJ whole genome shotgun (WGS) entry which is preliminary data.</text>
</comment>
<organism evidence="2 3">
    <name type="scientific">Scytonema hofmannii PCC 7110</name>
    <dbReference type="NCBI Taxonomy" id="128403"/>
    <lineage>
        <taxon>Bacteria</taxon>
        <taxon>Bacillati</taxon>
        <taxon>Cyanobacteriota</taxon>
        <taxon>Cyanophyceae</taxon>
        <taxon>Nostocales</taxon>
        <taxon>Scytonemataceae</taxon>
        <taxon>Scytonema</taxon>
    </lineage>
</organism>